<evidence type="ECO:0000256" key="11">
    <source>
        <dbReference type="SAM" id="Phobius"/>
    </source>
</evidence>
<keyword evidence="8" id="KW-0496">Mitochondrion</keyword>
<dbReference type="GO" id="GO:0005794">
    <property type="term" value="C:Golgi apparatus"/>
    <property type="evidence" value="ECO:0007669"/>
    <property type="project" value="UniProtKB-SubCell"/>
</dbReference>
<evidence type="ECO:0000256" key="10">
    <source>
        <dbReference type="SAM" id="MobiDB-lite"/>
    </source>
</evidence>
<dbReference type="InParanoid" id="A0A2P6MVS1"/>
<dbReference type="Proteomes" id="UP000241769">
    <property type="component" value="Unassembled WGS sequence"/>
</dbReference>
<evidence type="ECO:0000256" key="5">
    <source>
        <dbReference type="ARBA" id="ARBA00022692"/>
    </source>
</evidence>
<comment type="function">
    <text evidence="1">General regulator of phagocytosis. Required to uptake Gram negative bacterium by macrophages.</text>
</comment>
<keyword evidence="5 11" id="KW-0812">Transmembrane</keyword>
<evidence type="ECO:0000256" key="9">
    <source>
        <dbReference type="ARBA" id="ARBA00023136"/>
    </source>
</evidence>
<protein>
    <submittedName>
        <fullName evidence="12">Uncharacterized protein</fullName>
    </submittedName>
</protein>
<gene>
    <name evidence="12" type="ORF">PROFUN_08793</name>
</gene>
<evidence type="ECO:0000256" key="4">
    <source>
        <dbReference type="ARBA" id="ARBA00004555"/>
    </source>
</evidence>
<dbReference type="PANTHER" id="PTHR21425">
    <property type="entry name" value="NICE-3"/>
    <property type="match status" value="1"/>
</dbReference>
<dbReference type="GO" id="GO:0016020">
    <property type="term" value="C:membrane"/>
    <property type="evidence" value="ECO:0007669"/>
    <property type="project" value="UniProtKB-SubCell"/>
</dbReference>
<dbReference type="AlphaFoldDB" id="A0A2P6MVS1"/>
<keyword evidence="7" id="KW-0333">Golgi apparatus</keyword>
<dbReference type="PANTHER" id="PTHR21425:SF2">
    <property type="entry name" value="PROTEIN C1ORF43"/>
    <property type="match status" value="1"/>
</dbReference>
<name>A0A2P6MVS1_9EUKA</name>
<dbReference type="InterPro" id="IPR010876">
    <property type="entry name" value="C1orf43"/>
</dbReference>
<sequence>MGTFLDNKVPGTNLTGLQFVIGGGVILAGYRIRSARSRAKNIPRKVMPFLRPGDLSTGQRNYIINELARSDETHIEPQLNVADHMGFGRDEEDQKVMHFKTTIATSIWVLEKAVAHLNPILRQRPVLTVRELFLQDNNPKLDRELCRYYIETYERARFSKDEFSLGEYQTFVTRFQTILNAFVVASRRRGEEPINMSDLEKRVSHTEEDKVSCKQLSASGGVDRTDMEMKNVTSPHSEDVVGGGDIREVNIKLRKMMRDTQQKRARGEETKRMEE</sequence>
<evidence type="ECO:0000256" key="8">
    <source>
        <dbReference type="ARBA" id="ARBA00023128"/>
    </source>
</evidence>
<dbReference type="EMBL" id="MDYQ01000362">
    <property type="protein sequence ID" value="PRP75799.1"/>
    <property type="molecule type" value="Genomic_DNA"/>
</dbReference>
<keyword evidence="9 11" id="KW-0472">Membrane</keyword>
<keyword evidence="13" id="KW-1185">Reference proteome</keyword>
<evidence type="ECO:0000256" key="1">
    <source>
        <dbReference type="ARBA" id="ARBA00002620"/>
    </source>
</evidence>
<evidence type="ECO:0000256" key="3">
    <source>
        <dbReference type="ARBA" id="ARBA00004173"/>
    </source>
</evidence>
<organism evidence="12 13">
    <name type="scientific">Planoprotostelium fungivorum</name>
    <dbReference type="NCBI Taxonomy" id="1890364"/>
    <lineage>
        <taxon>Eukaryota</taxon>
        <taxon>Amoebozoa</taxon>
        <taxon>Evosea</taxon>
        <taxon>Variosea</taxon>
        <taxon>Cavosteliida</taxon>
        <taxon>Cavosteliaceae</taxon>
        <taxon>Planoprotostelium</taxon>
    </lineage>
</organism>
<comment type="subcellular location">
    <subcellularLocation>
        <location evidence="4">Golgi apparatus</location>
    </subcellularLocation>
    <subcellularLocation>
        <location evidence="2">Membrane</location>
        <topology evidence="2">Single-pass membrane protein</topology>
    </subcellularLocation>
    <subcellularLocation>
        <location evidence="3">Mitochondrion</location>
    </subcellularLocation>
</comment>
<evidence type="ECO:0000256" key="2">
    <source>
        <dbReference type="ARBA" id="ARBA00004167"/>
    </source>
</evidence>
<proteinExistence type="predicted"/>
<feature type="transmembrane region" description="Helical" evidence="11">
    <location>
        <begin position="12"/>
        <end position="30"/>
    </location>
</feature>
<evidence type="ECO:0000256" key="6">
    <source>
        <dbReference type="ARBA" id="ARBA00022989"/>
    </source>
</evidence>
<feature type="region of interest" description="Disordered" evidence="10">
    <location>
        <begin position="256"/>
        <end position="275"/>
    </location>
</feature>
<keyword evidence="6 11" id="KW-1133">Transmembrane helix</keyword>
<reference evidence="12 13" key="1">
    <citation type="journal article" date="2018" name="Genome Biol. Evol.">
        <title>Multiple Roots of Fruiting Body Formation in Amoebozoa.</title>
        <authorList>
            <person name="Hillmann F."/>
            <person name="Forbes G."/>
            <person name="Novohradska S."/>
            <person name="Ferling I."/>
            <person name="Riege K."/>
            <person name="Groth M."/>
            <person name="Westermann M."/>
            <person name="Marz M."/>
            <person name="Spaller T."/>
            <person name="Winckler T."/>
            <person name="Schaap P."/>
            <person name="Glockner G."/>
        </authorList>
    </citation>
    <scope>NUCLEOTIDE SEQUENCE [LARGE SCALE GENOMIC DNA]</scope>
    <source>
        <strain evidence="12 13">Jena</strain>
    </source>
</reference>
<evidence type="ECO:0000313" key="13">
    <source>
        <dbReference type="Proteomes" id="UP000241769"/>
    </source>
</evidence>
<accession>A0A2P6MVS1</accession>
<evidence type="ECO:0000313" key="12">
    <source>
        <dbReference type="EMBL" id="PRP75799.1"/>
    </source>
</evidence>
<comment type="caution">
    <text evidence="12">The sequence shown here is derived from an EMBL/GenBank/DDBJ whole genome shotgun (WGS) entry which is preliminary data.</text>
</comment>
<evidence type="ECO:0000256" key="7">
    <source>
        <dbReference type="ARBA" id="ARBA00023034"/>
    </source>
</evidence>
<dbReference type="OrthoDB" id="337038at2759"/>
<dbReference type="GO" id="GO:0005739">
    <property type="term" value="C:mitochondrion"/>
    <property type="evidence" value="ECO:0007669"/>
    <property type="project" value="UniProtKB-SubCell"/>
</dbReference>